<dbReference type="Proteomes" id="UP001597086">
    <property type="component" value="Unassembled WGS sequence"/>
</dbReference>
<evidence type="ECO:0000313" key="1">
    <source>
        <dbReference type="EMBL" id="MFD1015500.1"/>
    </source>
</evidence>
<organism evidence="1 2">
    <name type="scientific">Winogradskyella rapida</name>
    <dbReference type="NCBI Taxonomy" id="549701"/>
    <lineage>
        <taxon>Bacteria</taxon>
        <taxon>Pseudomonadati</taxon>
        <taxon>Bacteroidota</taxon>
        <taxon>Flavobacteriia</taxon>
        <taxon>Flavobacteriales</taxon>
        <taxon>Flavobacteriaceae</taxon>
        <taxon>Winogradskyella</taxon>
    </lineage>
</organism>
<reference evidence="2" key="1">
    <citation type="journal article" date="2019" name="Int. J. Syst. Evol. Microbiol.">
        <title>The Global Catalogue of Microorganisms (GCM) 10K type strain sequencing project: providing services to taxonomists for standard genome sequencing and annotation.</title>
        <authorList>
            <consortium name="The Broad Institute Genomics Platform"/>
            <consortium name="The Broad Institute Genome Sequencing Center for Infectious Disease"/>
            <person name="Wu L."/>
            <person name="Ma J."/>
        </authorList>
    </citation>
    <scope>NUCLEOTIDE SEQUENCE [LARGE SCALE GENOMIC DNA]</scope>
    <source>
        <strain evidence="2">CCUG 56098</strain>
    </source>
</reference>
<keyword evidence="2" id="KW-1185">Reference proteome</keyword>
<proteinExistence type="predicted"/>
<protein>
    <recommendedName>
        <fullName evidence="3">DUF4412 domain-containing protein</fullName>
    </recommendedName>
</protein>
<comment type="caution">
    <text evidence="1">The sequence shown here is derived from an EMBL/GenBank/DDBJ whole genome shotgun (WGS) entry which is preliminary data.</text>
</comment>
<sequence length="204" mass="23815">MRKTIYILIFLGIGINFCFSQTESEKRFGLTEFDSKKHDRIYRVQIEDYQNVELIDFKNGEFNGTLTHSVWTTNRKEIRKDSIIQKIAIPNSMAEKLISELNNNGFGNLKDCNEVENCISGLDGTTTFFKAIKDGEINTASYWELESDYYYNQNKVKLPTEIIKARKLISIINKEFDLKEQFQNFLNRLPIGRYSYSTLIMKKG</sequence>
<evidence type="ECO:0008006" key="3">
    <source>
        <dbReference type="Google" id="ProtNLM"/>
    </source>
</evidence>
<accession>A0ABW3KNW1</accession>
<dbReference type="EMBL" id="JBHTKM010000040">
    <property type="protein sequence ID" value="MFD1015500.1"/>
    <property type="molecule type" value="Genomic_DNA"/>
</dbReference>
<gene>
    <name evidence="1" type="ORF">ACFQ13_06170</name>
</gene>
<evidence type="ECO:0000313" key="2">
    <source>
        <dbReference type="Proteomes" id="UP001597086"/>
    </source>
</evidence>
<name>A0ABW3KNW1_9FLAO</name>